<feature type="domain" description="Zinc finger DksA/TraR C4-type" evidence="5">
    <location>
        <begin position="88"/>
        <end position="120"/>
    </location>
</feature>
<keyword evidence="7" id="KW-1185">Reference proteome</keyword>
<dbReference type="InterPro" id="IPR037187">
    <property type="entry name" value="DnaK_N"/>
</dbReference>
<dbReference type="RefSeq" id="WP_135206425.1">
    <property type="nucleotide sequence ID" value="NZ_SPVF01000094.1"/>
</dbReference>
<keyword evidence="1" id="KW-0479">Metal-binding</keyword>
<reference evidence="6 7" key="1">
    <citation type="submission" date="2019-03" db="EMBL/GenBank/DDBJ databases">
        <title>Draft Genome Sequence of Massilia arenosa sp. nov., a Novel Massilia Species Isolated from a Sandy-loam Maize Soil.</title>
        <authorList>
            <person name="Raths R."/>
            <person name="Peta V."/>
            <person name="Bucking H."/>
        </authorList>
    </citation>
    <scope>NUCLEOTIDE SEQUENCE [LARGE SCALE GENOMIC DNA]</scope>
    <source>
        <strain evidence="6 7">MC02</strain>
    </source>
</reference>
<dbReference type="GO" id="GO:0008270">
    <property type="term" value="F:zinc ion binding"/>
    <property type="evidence" value="ECO:0007669"/>
    <property type="project" value="UniProtKB-KW"/>
</dbReference>
<evidence type="ECO:0000256" key="3">
    <source>
        <dbReference type="ARBA" id="ARBA00022833"/>
    </source>
</evidence>
<comment type="caution">
    <text evidence="6">The sequence shown here is derived from an EMBL/GenBank/DDBJ whole genome shotgun (WGS) entry which is preliminary data.</text>
</comment>
<dbReference type="PROSITE" id="PS51128">
    <property type="entry name" value="ZF_DKSA_2"/>
    <property type="match status" value="1"/>
</dbReference>
<keyword evidence="2" id="KW-0863">Zinc-finger</keyword>
<dbReference type="AlphaFoldDB" id="A0A4Y9SGW6"/>
<dbReference type="PANTHER" id="PTHR33823:SF4">
    <property type="entry name" value="GENERAL STRESS PROTEIN 16O"/>
    <property type="match status" value="1"/>
</dbReference>
<dbReference type="InterPro" id="IPR000962">
    <property type="entry name" value="Znf_DskA_TraR"/>
</dbReference>
<protein>
    <submittedName>
        <fullName evidence="6">TraR/DksA family transcriptional regulator</fullName>
    </submittedName>
</protein>
<evidence type="ECO:0000313" key="6">
    <source>
        <dbReference type="EMBL" id="TFW23579.1"/>
    </source>
</evidence>
<dbReference type="PANTHER" id="PTHR33823">
    <property type="entry name" value="RNA POLYMERASE-BINDING TRANSCRIPTION FACTOR DKSA-RELATED"/>
    <property type="match status" value="1"/>
</dbReference>
<sequence>MHQLNSSDKSELQRILNERRTALHEAIRDRLHGRDDSEQRAIFNHFADGDSPAEATLLENLDVAVLEHEFRELRAVDAALKRLDFGAAGICAECGGPIAVERLRAEPTALTCIHCQQRIEEAARQR</sequence>
<evidence type="ECO:0000256" key="4">
    <source>
        <dbReference type="PROSITE-ProRule" id="PRU00510"/>
    </source>
</evidence>
<gene>
    <name evidence="6" type="ORF">E4L96_06605</name>
</gene>
<name>A0A4Y9SGW6_9BURK</name>
<keyword evidence="3" id="KW-0862">Zinc</keyword>
<dbReference type="SUPFAM" id="SSF57716">
    <property type="entry name" value="Glucocorticoid receptor-like (DNA-binding domain)"/>
    <property type="match status" value="1"/>
</dbReference>
<dbReference type="Gene3D" id="1.20.120.910">
    <property type="entry name" value="DksA, coiled-coil domain"/>
    <property type="match status" value="1"/>
</dbReference>
<dbReference type="Pfam" id="PF01258">
    <property type="entry name" value="zf-dskA_traR"/>
    <property type="match status" value="1"/>
</dbReference>
<dbReference type="OrthoDB" id="9811543at2"/>
<evidence type="ECO:0000256" key="2">
    <source>
        <dbReference type="ARBA" id="ARBA00022771"/>
    </source>
</evidence>
<organism evidence="6 7">
    <name type="scientific">Zemynaea arenosa</name>
    <dbReference type="NCBI Taxonomy" id="2561931"/>
    <lineage>
        <taxon>Bacteria</taxon>
        <taxon>Pseudomonadati</taxon>
        <taxon>Pseudomonadota</taxon>
        <taxon>Betaproteobacteria</taxon>
        <taxon>Burkholderiales</taxon>
        <taxon>Oxalobacteraceae</taxon>
        <taxon>Telluria group</taxon>
        <taxon>Zemynaea</taxon>
    </lineage>
</organism>
<proteinExistence type="predicted"/>
<evidence type="ECO:0000256" key="1">
    <source>
        <dbReference type="ARBA" id="ARBA00022723"/>
    </source>
</evidence>
<dbReference type="SUPFAM" id="SSF109635">
    <property type="entry name" value="DnaK suppressor protein DksA, alpha-hairpin domain"/>
    <property type="match status" value="1"/>
</dbReference>
<accession>A0A4Y9SGW6</accession>
<dbReference type="EMBL" id="SPVF01000094">
    <property type="protein sequence ID" value="TFW23579.1"/>
    <property type="molecule type" value="Genomic_DNA"/>
</dbReference>
<dbReference type="Proteomes" id="UP000298438">
    <property type="component" value="Unassembled WGS sequence"/>
</dbReference>
<evidence type="ECO:0000313" key="7">
    <source>
        <dbReference type="Proteomes" id="UP000298438"/>
    </source>
</evidence>
<feature type="zinc finger region" description="dksA C4-type" evidence="4">
    <location>
        <begin position="91"/>
        <end position="115"/>
    </location>
</feature>
<evidence type="ECO:0000259" key="5">
    <source>
        <dbReference type="Pfam" id="PF01258"/>
    </source>
</evidence>